<keyword evidence="1" id="KW-0472">Membrane</keyword>
<sequence>MEVLIEGFRPEQDDGTLVPIQGKSPSSMWAGGLVFIVPGLLMFIAALVQNKCMYVVSCIFALFALLALGFVVVVAGLGLIISIMAIGSISAQCVDTYEGCKCREFQDESSDYTSSSFTECHYFSTFVSLTVALLVLVIVSWCLLLAAFIMAIYYSCQSETSSSQGTVYAPVQQPMYAAGQDPMQYPPPGYVYQQQAHQQPMYLEAGSNQPYYDGPPSKV</sequence>
<keyword evidence="1" id="KW-0812">Transmembrane</keyword>
<evidence type="ECO:0008006" key="4">
    <source>
        <dbReference type="Google" id="ProtNLM"/>
    </source>
</evidence>
<keyword evidence="3" id="KW-1185">Reference proteome</keyword>
<reference evidence="2 3" key="1">
    <citation type="journal article" date="2021" name="Elife">
        <title>Chloroplast acquisition without the gene transfer in kleptoplastic sea slugs, Plakobranchus ocellatus.</title>
        <authorList>
            <person name="Maeda T."/>
            <person name="Takahashi S."/>
            <person name="Yoshida T."/>
            <person name="Shimamura S."/>
            <person name="Takaki Y."/>
            <person name="Nagai Y."/>
            <person name="Toyoda A."/>
            <person name="Suzuki Y."/>
            <person name="Arimoto A."/>
            <person name="Ishii H."/>
            <person name="Satoh N."/>
            <person name="Nishiyama T."/>
            <person name="Hasebe M."/>
            <person name="Maruyama T."/>
            <person name="Minagawa J."/>
            <person name="Obokata J."/>
            <person name="Shigenobu S."/>
        </authorList>
    </citation>
    <scope>NUCLEOTIDE SEQUENCE [LARGE SCALE GENOMIC DNA]</scope>
</reference>
<feature type="transmembrane region" description="Helical" evidence="1">
    <location>
        <begin position="28"/>
        <end position="48"/>
    </location>
</feature>
<feature type="transmembrane region" description="Helical" evidence="1">
    <location>
        <begin position="60"/>
        <end position="86"/>
    </location>
</feature>
<organism evidence="2 3">
    <name type="scientific">Plakobranchus ocellatus</name>
    <dbReference type="NCBI Taxonomy" id="259542"/>
    <lineage>
        <taxon>Eukaryota</taxon>
        <taxon>Metazoa</taxon>
        <taxon>Spiralia</taxon>
        <taxon>Lophotrochozoa</taxon>
        <taxon>Mollusca</taxon>
        <taxon>Gastropoda</taxon>
        <taxon>Heterobranchia</taxon>
        <taxon>Euthyneura</taxon>
        <taxon>Panpulmonata</taxon>
        <taxon>Sacoglossa</taxon>
        <taxon>Placobranchoidea</taxon>
        <taxon>Plakobranchidae</taxon>
        <taxon>Plakobranchus</taxon>
    </lineage>
</organism>
<name>A0AAV4A4P5_9GAST</name>
<dbReference type="EMBL" id="BLXT01003538">
    <property type="protein sequence ID" value="GFO01668.1"/>
    <property type="molecule type" value="Genomic_DNA"/>
</dbReference>
<gene>
    <name evidence="2" type="ORF">PoB_002817300</name>
</gene>
<accession>A0AAV4A4P5</accession>
<evidence type="ECO:0000313" key="3">
    <source>
        <dbReference type="Proteomes" id="UP000735302"/>
    </source>
</evidence>
<evidence type="ECO:0000313" key="2">
    <source>
        <dbReference type="EMBL" id="GFO01668.1"/>
    </source>
</evidence>
<evidence type="ECO:0000256" key="1">
    <source>
        <dbReference type="SAM" id="Phobius"/>
    </source>
</evidence>
<proteinExistence type="predicted"/>
<dbReference type="AlphaFoldDB" id="A0AAV4A4P5"/>
<comment type="caution">
    <text evidence="2">The sequence shown here is derived from an EMBL/GenBank/DDBJ whole genome shotgun (WGS) entry which is preliminary data.</text>
</comment>
<dbReference type="Proteomes" id="UP000735302">
    <property type="component" value="Unassembled WGS sequence"/>
</dbReference>
<keyword evidence="1" id="KW-1133">Transmembrane helix</keyword>
<feature type="transmembrane region" description="Helical" evidence="1">
    <location>
        <begin position="131"/>
        <end position="154"/>
    </location>
</feature>
<protein>
    <recommendedName>
        <fullName evidence="4">MARVEL domain-containing protein</fullName>
    </recommendedName>
</protein>